<reference evidence="6" key="1">
    <citation type="journal article" date="2021" name="Curr. Microbiol.">
        <title>Complete genome of nocamycin-producing strain Saccharothrix syringae NRRL B-16468 reveals the biosynthetic potential for secondary metabolites.</title>
        <authorList>
            <person name="Mo X."/>
            <person name="Yang S."/>
        </authorList>
    </citation>
    <scope>NUCLEOTIDE SEQUENCE [LARGE SCALE GENOMIC DNA]</scope>
    <source>
        <strain evidence="6">ATCC 51364 / DSM 43886 / JCM 6844 / KCTC 9398 / NBRC 14523 / NRRL B-16468 / INA 2240</strain>
    </source>
</reference>
<dbReference type="Proteomes" id="UP000325787">
    <property type="component" value="Chromosome"/>
</dbReference>
<evidence type="ECO:0000256" key="1">
    <source>
        <dbReference type="ARBA" id="ARBA00010062"/>
    </source>
</evidence>
<dbReference type="KEGG" id="ssyi:EKG83_37900"/>
<name>A0A5Q0H8A0_SACSY</name>
<dbReference type="AlphaFoldDB" id="A0A5Q0H8A0"/>
<dbReference type="Pfam" id="PF13458">
    <property type="entry name" value="Peripla_BP_6"/>
    <property type="match status" value="1"/>
</dbReference>
<feature type="signal peptide" evidence="3">
    <location>
        <begin position="1"/>
        <end position="26"/>
    </location>
</feature>
<sequence>MGGNPVSGARLGRVLALAAASSLVLAACAGGTSGGGDAGGDVTSVKIGFMGDLTGENSAIVIPPRNGAKMAIDEYNAKSPKVKIELVEYDSQGKPDQATSLITQAVAQDKIVGLIGPAFSGESKAIGGQLEENKIPSISPSATNPGLATNGWTYWHRVVANDGDQGPGIAEFLVAAKSPKKAFVLSDDQEYSVGLADAVAKSFEGAGVTVERDKFAKGASDFSSTVTKVSASNPDVIVFGGYYAEAGRLLKQLRDGNVKATFASGDGSLDQQLVSGAGAAAAEGAVLACPCNIPSADVTGALKTFSDNYKKSAGADPAIYATEGYDAATAFIKAVEAGNTTSEKINEYLKTINFEGVSKPIKFKANGEPENNDIFVYQVKGGVLKLLGPAESAKLEG</sequence>
<gene>
    <name evidence="5" type="ORF">EKG83_37900</name>
</gene>
<feature type="domain" description="Leucine-binding protein" evidence="4">
    <location>
        <begin position="44"/>
        <end position="382"/>
    </location>
</feature>
<feature type="chain" id="PRO_5024913121" evidence="3">
    <location>
        <begin position="27"/>
        <end position="397"/>
    </location>
</feature>
<keyword evidence="2 3" id="KW-0732">Signal</keyword>
<dbReference type="InterPro" id="IPR028082">
    <property type="entry name" value="Peripla_BP_I"/>
</dbReference>
<evidence type="ECO:0000256" key="3">
    <source>
        <dbReference type="SAM" id="SignalP"/>
    </source>
</evidence>
<evidence type="ECO:0000313" key="6">
    <source>
        <dbReference type="Proteomes" id="UP000325787"/>
    </source>
</evidence>
<accession>A0A5Q0H8A0</accession>
<organism evidence="5 6">
    <name type="scientific">Saccharothrix syringae</name>
    <name type="common">Nocardiopsis syringae</name>
    <dbReference type="NCBI Taxonomy" id="103733"/>
    <lineage>
        <taxon>Bacteria</taxon>
        <taxon>Bacillati</taxon>
        <taxon>Actinomycetota</taxon>
        <taxon>Actinomycetes</taxon>
        <taxon>Pseudonocardiales</taxon>
        <taxon>Pseudonocardiaceae</taxon>
        <taxon>Saccharothrix</taxon>
    </lineage>
</organism>
<evidence type="ECO:0000313" key="5">
    <source>
        <dbReference type="EMBL" id="QFZ22431.1"/>
    </source>
</evidence>
<proteinExistence type="inferred from homology"/>
<dbReference type="EMBL" id="CP034550">
    <property type="protein sequence ID" value="QFZ22431.1"/>
    <property type="molecule type" value="Genomic_DNA"/>
</dbReference>
<dbReference type="Gene3D" id="3.40.50.2300">
    <property type="match status" value="2"/>
</dbReference>
<protein>
    <submittedName>
        <fullName evidence="5">Branched-chain amino acid ABC transporter substrate-binding protein</fullName>
    </submittedName>
</protein>
<dbReference type="CDD" id="cd06342">
    <property type="entry name" value="PBP1_ABC_LIVBP-like"/>
    <property type="match status" value="1"/>
</dbReference>
<evidence type="ECO:0000259" key="4">
    <source>
        <dbReference type="Pfam" id="PF13458"/>
    </source>
</evidence>
<dbReference type="SUPFAM" id="SSF53822">
    <property type="entry name" value="Periplasmic binding protein-like I"/>
    <property type="match status" value="1"/>
</dbReference>
<keyword evidence="6" id="KW-1185">Reference proteome</keyword>
<dbReference type="OrthoDB" id="9772589at2"/>
<dbReference type="PANTHER" id="PTHR47151:SF2">
    <property type="entry name" value="AMINO ACID BINDING PROTEIN"/>
    <property type="match status" value="1"/>
</dbReference>
<evidence type="ECO:0000256" key="2">
    <source>
        <dbReference type="ARBA" id="ARBA00022729"/>
    </source>
</evidence>
<dbReference type="PANTHER" id="PTHR47151">
    <property type="entry name" value="LEU/ILE/VAL-BINDING ABC TRANSPORTER SUBUNIT"/>
    <property type="match status" value="1"/>
</dbReference>
<comment type="similarity">
    <text evidence="1">Belongs to the leucine-binding protein family.</text>
</comment>
<dbReference type="InterPro" id="IPR028081">
    <property type="entry name" value="Leu-bd"/>
</dbReference>